<dbReference type="AlphaFoldDB" id="A0A1F5DPB3"/>
<dbReference type="InterPro" id="IPR036415">
    <property type="entry name" value="Lamin_tail_dom_sf"/>
</dbReference>
<keyword evidence="1" id="KW-1133">Transmembrane helix</keyword>
<protein>
    <recommendedName>
        <fullName evidence="2">LTD domain-containing protein</fullName>
    </recommendedName>
</protein>
<dbReference type="Pfam" id="PF00932">
    <property type="entry name" value="LTD"/>
    <property type="match status" value="2"/>
</dbReference>
<reference evidence="3 4" key="1">
    <citation type="journal article" date="2016" name="Nat. Commun.">
        <title>Thousands of microbial genomes shed light on interconnected biogeochemical processes in an aquifer system.</title>
        <authorList>
            <person name="Anantharaman K."/>
            <person name="Brown C.T."/>
            <person name="Hug L.A."/>
            <person name="Sharon I."/>
            <person name="Castelle C.J."/>
            <person name="Probst A.J."/>
            <person name="Thomas B.C."/>
            <person name="Singh A."/>
            <person name="Wilkins M.J."/>
            <person name="Karaoz U."/>
            <person name="Brodie E.L."/>
            <person name="Williams K.H."/>
            <person name="Hubbard S.S."/>
            <person name="Banfield J.F."/>
        </authorList>
    </citation>
    <scope>NUCLEOTIDE SEQUENCE [LARGE SCALE GENOMIC DNA]</scope>
</reference>
<evidence type="ECO:0000313" key="4">
    <source>
        <dbReference type="Proteomes" id="UP000178764"/>
    </source>
</evidence>
<dbReference type="Proteomes" id="UP000178764">
    <property type="component" value="Unassembled WGS sequence"/>
</dbReference>
<dbReference type="Gene3D" id="2.40.50.140">
    <property type="entry name" value="Nucleic acid-binding proteins"/>
    <property type="match status" value="1"/>
</dbReference>
<evidence type="ECO:0000256" key="1">
    <source>
        <dbReference type="SAM" id="Phobius"/>
    </source>
</evidence>
<keyword evidence="1" id="KW-0472">Membrane</keyword>
<dbReference type="Gene3D" id="2.60.40.1260">
    <property type="entry name" value="Lamin Tail domain"/>
    <property type="match status" value="1"/>
</dbReference>
<gene>
    <name evidence="3" type="ORF">A2V71_03210</name>
</gene>
<comment type="caution">
    <text evidence="3">The sequence shown here is derived from an EMBL/GenBank/DDBJ whole genome shotgun (WGS) entry which is preliminary data.</text>
</comment>
<accession>A0A1F5DPB3</accession>
<feature type="domain" description="LTD" evidence="2">
    <location>
        <begin position="289"/>
        <end position="475"/>
    </location>
</feature>
<dbReference type="EMBL" id="MEZT01000009">
    <property type="protein sequence ID" value="OGD56962.1"/>
    <property type="molecule type" value="Genomic_DNA"/>
</dbReference>
<dbReference type="SUPFAM" id="SSF74853">
    <property type="entry name" value="Lamin A/C globular tail domain"/>
    <property type="match status" value="2"/>
</dbReference>
<evidence type="ECO:0000259" key="2">
    <source>
        <dbReference type="PROSITE" id="PS51841"/>
    </source>
</evidence>
<dbReference type="InterPro" id="IPR001322">
    <property type="entry name" value="Lamin_tail_dom"/>
</dbReference>
<name>A0A1F5DPB3_9BACT</name>
<organism evidence="3 4">
    <name type="scientific">Candidatus Berkelbacteria bacterium RBG_13_40_8</name>
    <dbReference type="NCBI Taxonomy" id="1797467"/>
    <lineage>
        <taxon>Bacteria</taxon>
        <taxon>Candidatus Berkelbacteria</taxon>
    </lineage>
</organism>
<proteinExistence type="predicted"/>
<evidence type="ECO:0000313" key="3">
    <source>
        <dbReference type="EMBL" id="OGD56962.1"/>
    </source>
</evidence>
<feature type="transmembrane region" description="Helical" evidence="1">
    <location>
        <begin position="588"/>
        <end position="609"/>
    </location>
</feature>
<sequence>MGKLFKFFLIILGIFSFFIFGISLAEEDIPDVVINEVMANPSCPPTNTNCDYDLEWIEVFNSGSTPVNIGGWKIDETVIPIGIEIPANDYLVIARELIDGTDGDMDSFEAAWGDASGIWGDNPVENYLAIDGTMSLTNTQSDSIILDNQKTEADNYRETFSWDETEDGITWQRIPLTNEWALGHCGETPGTENCVQAIPPPLAPSGISPTNFQTIPFTDQVVFQWKTTDTQPQNFEFILFDQLNPSNIIIDESDLTSFQYEVTNLLPNIYCWQVIASNQTGETPSPIYTFTLYNPVYSDAIVINELMPNPSGDETKNEWIELCNNSDEAVDLNGWHLKDLYGSTHDFVIFNIKGTIIGPHQFLIFYRSETNITLNNDTDGVVLIQPNGKILNQTVFSKGGKEGWSWARDKNGKFSWTVSPTPLKKNIIEMPVETSNEESQTKEPINTIPIEIKTGEYQDYLDKLVKISGKVTSTSGNTFYLDDGSGVVKIYIQEKTGIDKPEMHKNDIFEVIGIVDLYGKTWRILPQNQDDIKLVEAAPKIVKSSTAKASTKKASVAAKSSTSSATAKSAKGGSSELDTEKANEKSPFWIQFIKTILGLSIIFFVILIVKVLRAPKPKIIGGHFGDDET</sequence>
<feature type="domain" description="LTD" evidence="2">
    <location>
        <begin position="20"/>
        <end position="173"/>
    </location>
</feature>
<dbReference type="PROSITE" id="PS51841">
    <property type="entry name" value="LTD"/>
    <property type="match status" value="2"/>
</dbReference>
<dbReference type="InterPro" id="IPR012340">
    <property type="entry name" value="NA-bd_OB-fold"/>
</dbReference>
<keyword evidence="1" id="KW-0812">Transmembrane</keyword>